<dbReference type="InterPro" id="IPR050330">
    <property type="entry name" value="Bact_OuterMem_StrucFunc"/>
</dbReference>
<dbReference type="Proteomes" id="UP000180133">
    <property type="component" value="Unassembled WGS sequence"/>
</dbReference>
<dbReference type="EMBL" id="MKFT01000024">
    <property type="protein sequence ID" value="OHY91046.1"/>
    <property type="molecule type" value="Genomic_DNA"/>
</dbReference>
<feature type="domain" description="OmpA-like" evidence="5">
    <location>
        <begin position="89"/>
        <end position="205"/>
    </location>
</feature>
<dbReference type="InterPro" id="IPR006665">
    <property type="entry name" value="OmpA-like"/>
</dbReference>
<keyword evidence="2 4" id="KW-0472">Membrane</keyword>
<dbReference type="Gene3D" id="3.30.1330.60">
    <property type="entry name" value="OmpA-like domain"/>
    <property type="match status" value="1"/>
</dbReference>
<evidence type="ECO:0000256" key="4">
    <source>
        <dbReference type="PROSITE-ProRule" id="PRU00473"/>
    </source>
</evidence>
<evidence type="ECO:0000256" key="2">
    <source>
        <dbReference type="ARBA" id="ARBA00023136"/>
    </source>
</evidence>
<evidence type="ECO:0000256" key="3">
    <source>
        <dbReference type="ARBA" id="ARBA00023237"/>
    </source>
</evidence>
<proteinExistence type="predicted"/>
<evidence type="ECO:0000259" key="5">
    <source>
        <dbReference type="PROSITE" id="PS51123"/>
    </source>
</evidence>
<comment type="subcellular location">
    <subcellularLocation>
        <location evidence="1">Cell outer membrane</location>
    </subcellularLocation>
</comment>
<dbReference type="Pfam" id="PF00691">
    <property type="entry name" value="OmpA"/>
    <property type="match status" value="1"/>
</dbReference>
<dbReference type="PANTHER" id="PTHR30329">
    <property type="entry name" value="STATOR ELEMENT OF FLAGELLAR MOTOR COMPLEX"/>
    <property type="match status" value="1"/>
</dbReference>
<comment type="caution">
    <text evidence="6">The sequence shown here is derived from an EMBL/GenBank/DDBJ whole genome shotgun (WGS) entry which is preliminary data.</text>
</comment>
<dbReference type="InterPro" id="IPR006664">
    <property type="entry name" value="OMP_bac"/>
</dbReference>
<accession>A0ABX3D7I7</accession>
<organism evidence="6 7">
    <name type="scientific">Vibrio rotiferianus</name>
    <dbReference type="NCBI Taxonomy" id="190895"/>
    <lineage>
        <taxon>Bacteria</taxon>
        <taxon>Pseudomonadati</taxon>
        <taxon>Pseudomonadota</taxon>
        <taxon>Gammaproteobacteria</taxon>
        <taxon>Vibrionales</taxon>
        <taxon>Vibrionaceae</taxon>
        <taxon>Vibrio</taxon>
    </lineage>
</organism>
<dbReference type="RefSeq" id="WP_071236511.1">
    <property type="nucleotide sequence ID" value="NZ_KV861338.1"/>
</dbReference>
<keyword evidence="7" id="KW-1185">Reference proteome</keyword>
<gene>
    <name evidence="6" type="ORF">BI375_22340</name>
</gene>
<protein>
    <recommendedName>
        <fullName evidence="5">OmpA-like domain-containing protein</fullName>
    </recommendedName>
</protein>
<dbReference type="PANTHER" id="PTHR30329:SF21">
    <property type="entry name" value="LIPOPROTEIN YIAD-RELATED"/>
    <property type="match status" value="1"/>
</dbReference>
<sequence length="205" mass="23109">MKYWYLVICGILSGCGSLDSEMIPGNMLDVAPRSNEQLRHPEWGYSTIPYVPAKQHARAVKYNEKKPQGVASLEMYLDRNEIAHEVLAGENVMIRLKEKINFQFDSSRLSANSQSWIQNLGQYLSSRPDVDVVIDGHADSSGAESYNEGLSERRAKEVESQLLTMIPRQRLFSRGFGELVPKCSNNSSIGKACNRRVELMLIVNQ</sequence>
<evidence type="ECO:0000313" key="7">
    <source>
        <dbReference type="Proteomes" id="UP000180133"/>
    </source>
</evidence>
<evidence type="ECO:0000313" key="6">
    <source>
        <dbReference type="EMBL" id="OHY91046.1"/>
    </source>
</evidence>
<keyword evidence="3" id="KW-0998">Cell outer membrane</keyword>
<dbReference type="PROSITE" id="PS51123">
    <property type="entry name" value="OMPA_2"/>
    <property type="match status" value="1"/>
</dbReference>
<dbReference type="CDD" id="cd07185">
    <property type="entry name" value="OmpA_C-like"/>
    <property type="match status" value="1"/>
</dbReference>
<name>A0ABX3D7I7_9VIBR</name>
<reference evidence="6 7" key="1">
    <citation type="submission" date="2016-09" db="EMBL/GenBank/DDBJ databases">
        <title>Isolation, identification and antibiotic sensitivity analysis of bacterial pathogen from juvenile Hippocampus erectus with tail-rotted disease.</title>
        <authorList>
            <person name="Yang Q."/>
        </authorList>
    </citation>
    <scope>NUCLEOTIDE SEQUENCE [LARGE SCALE GENOMIC DNA]</scope>
    <source>
        <strain evidence="6 7">HM-10</strain>
    </source>
</reference>
<dbReference type="SUPFAM" id="SSF103088">
    <property type="entry name" value="OmpA-like"/>
    <property type="match status" value="1"/>
</dbReference>
<dbReference type="PROSITE" id="PS51257">
    <property type="entry name" value="PROKAR_LIPOPROTEIN"/>
    <property type="match status" value="1"/>
</dbReference>
<dbReference type="InterPro" id="IPR036737">
    <property type="entry name" value="OmpA-like_sf"/>
</dbReference>
<dbReference type="PRINTS" id="PR01021">
    <property type="entry name" value="OMPADOMAIN"/>
</dbReference>
<evidence type="ECO:0000256" key="1">
    <source>
        <dbReference type="ARBA" id="ARBA00004442"/>
    </source>
</evidence>